<dbReference type="SUPFAM" id="SSF55277">
    <property type="entry name" value="GYF domain"/>
    <property type="match status" value="1"/>
</dbReference>
<feature type="domain" description="GYF" evidence="2">
    <location>
        <begin position="488"/>
        <end position="537"/>
    </location>
</feature>
<dbReference type="Pfam" id="PF02213">
    <property type="entry name" value="GYF"/>
    <property type="match status" value="1"/>
</dbReference>
<dbReference type="OrthoDB" id="48509at2759"/>
<feature type="compositionally biased region" description="Basic and acidic residues" evidence="1">
    <location>
        <begin position="167"/>
        <end position="177"/>
    </location>
</feature>
<dbReference type="SMART" id="SM00444">
    <property type="entry name" value="GYF"/>
    <property type="match status" value="1"/>
</dbReference>
<evidence type="ECO:0000256" key="1">
    <source>
        <dbReference type="SAM" id="MobiDB-lite"/>
    </source>
</evidence>
<gene>
    <name evidence="3" type="ORF">CINCED_3A015245</name>
</gene>
<feature type="compositionally biased region" description="Basic and acidic residues" evidence="1">
    <location>
        <begin position="317"/>
        <end position="331"/>
    </location>
</feature>
<name>A0A5E4MKG6_9HEMI</name>
<dbReference type="CDD" id="cd00072">
    <property type="entry name" value="GYF"/>
    <property type="match status" value="1"/>
</dbReference>
<dbReference type="EMBL" id="CABPRJ010000951">
    <property type="protein sequence ID" value="VVC31886.1"/>
    <property type="molecule type" value="Genomic_DNA"/>
</dbReference>
<dbReference type="InterPro" id="IPR051640">
    <property type="entry name" value="GRB10-interact_GYF"/>
</dbReference>
<feature type="region of interest" description="Disordered" evidence="1">
    <location>
        <begin position="721"/>
        <end position="747"/>
    </location>
</feature>
<protein>
    <recommendedName>
        <fullName evidence="2">GYF domain-containing protein</fullName>
    </recommendedName>
</protein>
<evidence type="ECO:0000313" key="4">
    <source>
        <dbReference type="Proteomes" id="UP000325440"/>
    </source>
</evidence>
<dbReference type="GO" id="GO:0005829">
    <property type="term" value="C:cytosol"/>
    <property type="evidence" value="ECO:0007669"/>
    <property type="project" value="TreeGrafter"/>
</dbReference>
<feature type="compositionally biased region" description="Low complexity" evidence="1">
    <location>
        <begin position="183"/>
        <end position="192"/>
    </location>
</feature>
<dbReference type="Gene3D" id="3.30.1490.40">
    <property type="match status" value="1"/>
</dbReference>
<feature type="compositionally biased region" description="Polar residues" evidence="1">
    <location>
        <begin position="733"/>
        <end position="747"/>
    </location>
</feature>
<evidence type="ECO:0000313" key="3">
    <source>
        <dbReference type="EMBL" id="VVC31886.1"/>
    </source>
</evidence>
<organism evidence="3 4">
    <name type="scientific">Cinara cedri</name>
    <dbReference type="NCBI Taxonomy" id="506608"/>
    <lineage>
        <taxon>Eukaryota</taxon>
        <taxon>Metazoa</taxon>
        <taxon>Ecdysozoa</taxon>
        <taxon>Arthropoda</taxon>
        <taxon>Hexapoda</taxon>
        <taxon>Insecta</taxon>
        <taxon>Pterygota</taxon>
        <taxon>Neoptera</taxon>
        <taxon>Paraneoptera</taxon>
        <taxon>Hemiptera</taxon>
        <taxon>Sternorrhyncha</taxon>
        <taxon>Aphidomorpha</taxon>
        <taxon>Aphidoidea</taxon>
        <taxon>Aphididae</taxon>
        <taxon>Lachninae</taxon>
        <taxon>Cinara</taxon>
    </lineage>
</organism>
<feature type="region of interest" description="Disordered" evidence="1">
    <location>
        <begin position="854"/>
        <end position="909"/>
    </location>
</feature>
<feature type="region of interest" description="Disordered" evidence="1">
    <location>
        <begin position="105"/>
        <end position="345"/>
    </location>
</feature>
<dbReference type="PANTHER" id="PTHR14445">
    <property type="entry name" value="GRB10 INTERACTING GYF PROTEIN"/>
    <property type="match status" value="1"/>
</dbReference>
<feature type="region of interest" description="Disordered" evidence="1">
    <location>
        <begin position="929"/>
        <end position="950"/>
    </location>
</feature>
<feature type="compositionally biased region" description="Polar residues" evidence="1">
    <location>
        <begin position="303"/>
        <end position="316"/>
    </location>
</feature>
<feature type="compositionally biased region" description="Basic and acidic residues" evidence="1">
    <location>
        <begin position="273"/>
        <end position="293"/>
    </location>
</feature>
<keyword evidence="4" id="KW-1185">Reference proteome</keyword>
<dbReference type="InterPro" id="IPR003169">
    <property type="entry name" value="GYF"/>
</dbReference>
<feature type="compositionally biased region" description="Polar residues" evidence="1">
    <location>
        <begin position="332"/>
        <end position="345"/>
    </location>
</feature>
<reference evidence="3 4" key="1">
    <citation type="submission" date="2019-08" db="EMBL/GenBank/DDBJ databases">
        <authorList>
            <person name="Alioto T."/>
            <person name="Alioto T."/>
            <person name="Gomez Garrido J."/>
        </authorList>
    </citation>
    <scope>NUCLEOTIDE SEQUENCE [LARGE SCALE GENOMIC DNA]</scope>
</reference>
<dbReference type="AlphaFoldDB" id="A0A5E4MKG6"/>
<dbReference type="Proteomes" id="UP000325440">
    <property type="component" value="Unassembled WGS sequence"/>
</dbReference>
<dbReference type="PROSITE" id="PS50829">
    <property type="entry name" value="GYF"/>
    <property type="match status" value="1"/>
</dbReference>
<sequence length="950" mass="108931">MTDSIKFGPEWLRNMSQGISKPQLAEHRYGREEMLALFDISSCNVPPESLKELSMAYSDKPQTPLSLQQMSEEETRLWNRGINSDTIVRASVRPTGARSTANIEVRGASTSARGRGGRGGYYYNTTRPGYEEGPEGGGSPMNRGPHRPFERLNSNERNMSRNGEYTNDWRGRDETNWWRKNRGGSQQGQSEESNSRWGRTRSDSYNNDRWPAGRPSSRYEEDEGWDNRGESRWSNNSNTNERRRLDWGDNLPEWAVDNPGEKGGSFDSSGAFHDNHYEDHRYSMGDEQSGEKEQEYEEEIHNDTSVNNLESSTVSPTKDKQLNGSQEKEEIVSSSISTSPTQNEEVITSPDQFISMRQQHQHNINTQTQDTFTPNEQVIVNHPEPIRIHQVTDNPVGHSKSSPAIPLMSDCQPNNMENIQNIREISGMPNHVDNANINSINRSTSLNANANHRIDTLDAEAESMVSRLTSDNFKIGPSSHTPLTPIVNNKWYYRDPQGEVQGPFTTTEMAEWYSLGYFHDNMLMVKRECDEHFYSLGDLVRLKGNVPFSDIPFSERDVKITTRIGVQPPLTHNPFNLNETIVLHQQQHYQYRQLLLNQRELAIQNAVHQLSQSERWNTLSPIEQQQMIMHQIRNVEANTTIPPFFSAPLLPQPQPTMHPMNQPSNNLMVMLSHMQQQQQHFNHPIDPKHNVHVVPPSQPMAQQLDPLHSLVHSMGGLKTATPPPMNTPHHHQNSNVIRPNSAQSESNPISDLLRQLGAPQDKPLKVAETSVWGVDFAGPDSKPKMNGPIGITGWQTGSTGDITQQTPSVIWGSGEYTKIIGADHQAIEEAIKEEARRSEEARKQEIILQKEQIRKREEEKSKIQNELKKKQELEKAKLEEEKKKEEIRRNKEHEKRLKEEAEKKKIEKKKLEEEQAKKRLLEKKLKEEKEKRLQEEKRKEEEEKKRLVIQ</sequence>
<proteinExistence type="predicted"/>
<feature type="compositionally biased region" description="Polar residues" evidence="1">
    <location>
        <begin position="155"/>
        <end position="165"/>
    </location>
</feature>
<evidence type="ECO:0000259" key="2">
    <source>
        <dbReference type="PROSITE" id="PS50829"/>
    </source>
</evidence>
<dbReference type="PANTHER" id="PTHR14445:SF36">
    <property type="entry name" value="FI03272P-RELATED"/>
    <property type="match status" value="1"/>
</dbReference>
<accession>A0A5E4MKG6</accession>
<dbReference type="InterPro" id="IPR035445">
    <property type="entry name" value="GYF-like_dom_sf"/>
</dbReference>